<dbReference type="GeneID" id="44998234"/>
<proteinExistence type="predicted"/>
<evidence type="ECO:0000256" key="1">
    <source>
        <dbReference type="SAM" id="Coils"/>
    </source>
</evidence>
<evidence type="ECO:0000313" key="3">
    <source>
        <dbReference type="Proteomes" id="UP000000814"/>
    </source>
</evidence>
<keyword evidence="1" id="KW-0175">Coiled coil</keyword>
<sequence length="174" mass="20244">MNVVKLLEYLGDIVDTSSKVPLSNKVMVNKKEILDVITQIMSEMPEELKKSQWILSEKDKILNDAVKEANEIKKQEIETIKMQIDKHSITLEAEKRARKLLEDAENEAKQIKLSALHYVDELLCHLDSQLDDRQEQFNEKVQREAQSLSINVQNDFNSIREIIKNNISEIREVK</sequence>
<dbReference type="KEGG" id="cac:CA_C1739"/>
<dbReference type="RefSeq" id="WP_010965046.1">
    <property type="nucleotide sequence ID" value="NC_003030.1"/>
</dbReference>
<dbReference type="PIR" id="F97114">
    <property type="entry name" value="F97114"/>
</dbReference>
<dbReference type="OrthoDB" id="1690557at2"/>
<dbReference type="Gene3D" id="1.20.5.2950">
    <property type="match status" value="1"/>
</dbReference>
<dbReference type="eggNOG" id="COG0711">
    <property type="taxonomic scope" value="Bacteria"/>
</dbReference>
<dbReference type="PATRIC" id="fig|272562.8.peg.1941"/>
<dbReference type="HOGENOM" id="CLU_078484_3_1_9"/>
<name>Q97IB1_CLOAB</name>
<dbReference type="STRING" id="272562.CA_C1739"/>
<evidence type="ECO:0000313" key="2">
    <source>
        <dbReference type="EMBL" id="AAK79705.1"/>
    </source>
</evidence>
<keyword evidence="3" id="KW-1185">Reference proteome</keyword>
<accession>Q97IB1</accession>
<reference evidence="2 3" key="1">
    <citation type="journal article" date="2001" name="J. Bacteriol.">
        <title>Genome sequence and comparative analysis of the solvent-producing bacterium Clostridium acetobutylicum.</title>
        <authorList>
            <person name="Nolling J."/>
            <person name="Breton G."/>
            <person name="Omelchenko M.V."/>
            <person name="Makarova K.S."/>
            <person name="Zeng Q."/>
            <person name="Gibson R."/>
            <person name="Lee H.M."/>
            <person name="Dubois J."/>
            <person name="Qiu D."/>
            <person name="Hitti J."/>
            <person name="Wolf Y.I."/>
            <person name="Tatusov R.L."/>
            <person name="Sabathe F."/>
            <person name="Doucette-Stamm L."/>
            <person name="Soucaille P."/>
            <person name="Daly M.J."/>
            <person name="Bennett G.N."/>
            <person name="Koonin E.V."/>
            <person name="Smith D.R."/>
        </authorList>
    </citation>
    <scope>NUCLEOTIDE SEQUENCE [LARGE SCALE GENOMIC DNA]</scope>
    <source>
        <strain evidence="3">ATCC 824 / DSM 792 / JCM 1419 / LMG 5710 / VKM B-1787</strain>
    </source>
</reference>
<dbReference type="Proteomes" id="UP000000814">
    <property type="component" value="Chromosome"/>
</dbReference>
<organism evidence="2 3">
    <name type="scientific">Clostridium acetobutylicum (strain ATCC 824 / DSM 792 / JCM 1419 / IAM 19013 / LMG 5710 / NBRC 13948 / NRRL B-527 / VKM B-1787 / 2291 / W)</name>
    <dbReference type="NCBI Taxonomy" id="272562"/>
    <lineage>
        <taxon>Bacteria</taxon>
        <taxon>Bacillati</taxon>
        <taxon>Bacillota</taxon>
        <taxon>Clostridia</taxon>
        <taxon>Eubacteriales</taxon>
        <taxon>Clostridiaceae</taxon>
        <taxon>Clostridium</taxon>
    </lineage>
</organism>
<feature type="coiled-coil region" evidence="1">
    <location>
        <begin position="91"/>
        <end position="121"/>
    </location>
</feature>
<dbReference type="EMBL" id="AE001437">
    <property type="protein sequence ID" value="AAK79705.1"/>
    <property type="molecule type" value="Genomic_DNA"/>
</dbReference>
<protein>
    <submittedName>
        <fullName evidence="2">Uncharacterized conserved protein (Coiled-coil)</fullName>
    </submittedName>
</protein>
<dbReference type="AlphaFoldDB" id="Q97IB1"/>
<gene>
    <name evidence="2" type="ordered locus">CA_C1739</name>
</gene>